<dbReference type="AlphaFoldDB" id="A0A1G6IZH6"/>
<dbReference type="EMBL" id="FMZM01000001">
    <property type="protein sequence ID" value="SDC11840.1"/>
    <property type="molecule type" value="Genomic_DNA"/>
</dbReference>
<evidence type="ECO:0000256" key="1">
    <source>
        <dbReference type="SAM" id="MobiDB-lite"/>
    </source>
</evidence>
<name>A0A1G6IZH6_9ACTN</name>
<evidence type="ECO:0000256" key="2">
    <source>
        <dbReference type="SAM" id="SignalP"/>
    </source>
</evidence>
<organism evidence="3 4">
    <name type="scientific">Nocardioides lianchengensis</name>
    <dbReference type="NCBI Taxonomy" id="1045774"/>
    <lineage>
        <taxon>Bacteria</taxon>
        <taxon>Bacillati</taxon>
        <taxon>Actinomycetota</taxon>
        <taxon>Actinomycetes</taxon>
        <taxon>Propionibacteriales</taxon>
        <taxon>Nocardioidaceae</taxon>
        <taxon>Nocardioides</taxon>
    </lineage>
</organism>
<feature type="region of interest" description="Disordered" evidence="1">
    <location>
        <begin position="23"/>
        <end position="45"/>
    </location>
</feature>
<dbReference type="STRING" id="1045774.SAMN05421872_101324"/>
<reference evidence="3 4" key="1">
    <citation type="submission" date="2016-10" db="EMBL/GenBank/DDBJ databases">
        <authorList>
            <person name="de Groot N.N."/>
        </authorList>
    </citation>
    <scope>NUCLEOTIDE SEQUENCE [LARGE SCALE GENOMIC DNA]</scope>
    <source>
        <strain evidence="3 4">CGMCC 4.6858</strain>
    </source>
</reference>
<sequence length="256" mass="28478">MHLPRIAGTVLATVLLSVPLAAPPASTAQPEPSSEQASARGKDPNVFWRTKSKGQLDGGQRYLPRVKMCARWTYRASWTVRVAVDKNQKIWGFKDPKMKKPVLQVKFYKNCKTGAPRRKASQVVAQSRVSAANFTIRLCSWNPSVAIGYPWQISAGVAPTCEGDQDRVSRTRTLEPDRAYHKFDVSSTGTAATWKKFEYWHDAPGDRSLQACFKLRVYLDISTPKGNRAQDATMAPVTDRFCLPVGSWAMAMAGRD</sequence>
<dbReference type="RefSeq" id="WP_090850087.1">
    <property type="nucleotide sequence ID" value="NZ_FMZM01000001.1"/>
</dbReference>
<dbReference type="Proteomes" id="UP000199034">
    <property type="component" value="Unassembled WGS sequence"/>
</dbReference>
<keyword evidence="2" id="KW-0732">Signal</keyword>
<accession>A0A1G6IZH6</accession>
<proteinExistence type="predicted"/>
<feature type="signal peptide" evidence="2">
    <location>
        <begin position="1"/>
        <end position="27"/>
    </location>
</feature>
<protein>
    <submittedName>
        <fullName evidence="3">Uncharacterized protein</fullName>
    </submittedName>
</protein>
<feature type="chain" id="PRO_5043926784" evidence="2">
    <location>
        <begin position="28"/>
        <end position="256"/>
    </location>
</feature>
<keyword evidence="4" id="KW-1185">Reference proteome</keyword>
<evidence type="ECO:0000313" key="4">
    <source>
        <dbReference type="Proteomes" id="UP000199034"/>
    </source>
</evidence>
<gene>
    <name evidence="3" type="ORF">SAMN05421872_101324</name>
</gene>
<evidence type="ECO:0000313" key="3">
    <source>
        <dbReference type="EMBL" id="SDC11840.1"/>
    </source>
</evidence>
<feature type="compositionally biased region" description="Polar residues" evidence="1">
    <location>
        <begin position="26"/>
        <end position="37"/>
    </location>
</feature>